<sequence length="151" mass="17556">MPRRPIATSTERDKKKKSEFDIYFKMTSSVMNARMEMVKCKSAKSTSQCVEEWSIEECIKAVEKLGDIDGDTYNKLIDKLIPSIEWRKSRKMNNKNNEDDDIDSLTDIEEEAKSRACDRRPHVVNELNHPIREDVGCGGLGTRQCRMYWTM</sequence>
<dbReference type="Proteomes" id="UP000236630">
    <property type="component" value="Unassembled WGS sequence"/>
</dbReference>
<dbReference type="AlphaFoldDB" id="A0A2H5PB37"/>
<protein>
    <submittedName>
        <fullName evidence="1">Uncharacterized protein</fullName>
    </submittedName>
</protein>
<dbReference type="EMBL" id="BDQV01000054">
    <property type="protein sequence ID" value="GAY49567.1"/>
    <property type="molecule type" value="Genomic_DNA"/>
</dbReference>
<gene>
    <name evidence="1" type="ORF">CUMW_120110</name>
</gene>
<proteinExistence type="predicted"/>
<keyword evidence="2" id="KW-1185">Reference proteome</keyword>
<reference evidence="1 2" key="1">
    <citation type="journal article" date="2017" name="Front. Genet.">
        <title>Draft sequencing of the heterozygous diploid genome of Satsuma (Citrus unshiu Marc.) using a hybrid assembly approach.</title>
        <authorList>
            <person name="Shimizu T."/>
            <person name="Tanizawa Y."/>
            <person name="Mochizuki T."/>
            <person name="Nagasaki H."/>
            <person name="Yoshioka T."/>
            <person name="Toyoda A."/>
            <person name="Fujiyama A."/>
            <person name="Kaminuma E."/>
            <person name="Nakamura Y."/>
        </authorList>
    </citation>
    <scope>NUCLEOTIDE SEQUENCE [LARGE SCALE GENOMIC DNA]</scope>
    <source>
        <strain evidence="2">cv. Miyagawa wase</strain>
    </source>
</reference>
<name>A0A2H5PB37_CITUN</name>
<organism evidence="1 2">
    <name type="scientific">Citrus unshiu</name>
    <name type="common">Satsuma mandarin</name>
    <name type="synonym">Citrus nobilis var. unshiu</name>
    <dbReference type="NCBI Taxonomy" id="55188"/>
    <lineage>
        <taxon>Eukaryota</taxon>
        <taxon>Viridiplantae</taxon>
        <taxon>Streptophyta</taxon>
        <taxon>Embryophyta</taxon>
        <taxon>Tracheophyta</taxon>
        <taxon>Spermatophyta</taxon>
        <taxon>Magnoliopsida</taxon>
        <taxon>eudicotyledons</taxon>
        <taxon>Gunneridae</taxon>
        <taxon>Pentapetalae</taxon>
        <taxon>rosids</taxon>
        <taxon>malvids</taxon>
        <taxon>Sapindales</taxon>
        <taxon>Rutaceae</taxon>
        <taxon>Aurantioideae</taxon>
        <taxon>Citrus</taxon>
    </lineage>
</organism>
<evidence type="ECO:0000313" key="2">
    <source>
        <dbReference type="Proteomes" id="UP000236630"/>
    </source>
</evidence>
<accession>A0A2H5PB37</accession>
<evidence type="ECO:0000313" key="1">
    <source>
        <dbReference type="EMBL" id="GAY49567.1"/>
    </source>
</evidence>
<comment type="caution">
    <text evidence="1">The sequence shown here is derived from an EMBL/GenBank/DDBJ whole genome shotgun (WGS) entry which is preliminary data.</text>
</comment>